<reference evidence="6 7" key="1">
    <citation type="journal article" date="2018" name="PLoS ONE">
        <title>The draft genome of Kipferlia bialata reveals reductive genome evolution in fornicate parasites.</title>
        <authorList>
            <person name="Tanifuji G."/>
            <person name="Takabayashi S."/>
            <person name="Kume K."/>
            <person name="Takagi M."/>
            <person name="Nakayama T."/>
            <person name="Kamikawa R."/>
            <person name="Inagaki Y."/>
            <person name="Hashimoto T."/>
        </authorList>
    </citation>
    <scope>NUCLEOTIDE SEQUENCE [LARGE SCALE GENOMIC DNA]</scope>
    <source>
        <strain evidence="6">NY0173</strain>
    </source>
</reference>
<comment type="caution">
    <text evidence="6">The sequence shown here is derived from an EMBL/GenBank/DDBJ whole genome shotgun (WGS) entry which is preliminary data.</text>
</comment>
<dbReference type="Pfam" id="PF01743">
    <property type="entry name" value="PolyA_pol"/>
    <property type="match status" value="1"/>
</dbReference>
<dbReference type="GO" id="GO:0052927">
    <property type="term" value="F:CC tRNA cytidylyltransferase activity"/>
    <property type="evidence" value="ECO:0007669"/>
    <property type="project" value="TreeGrafter"/>
</dbReference>
<dbReference type="InterPro" id="IPR002646">
    <property type="entry name" value="PolA_pol_head_dom"/>
</dbReference>
<dbReference type="PANTHER" id="PTHR13734">
    <property type="entry name" value="TRNA-NUCLEOTIDYLTRANSFERASE"/>
    <property type="match status" value="1"/>
</dbReference>
<accession>A0A9K3CVN0</accession>
<sequence length="516" mass="57529">MLYSHDIDIAIEGATGYAVAQMVNEYLEHTLKEPVHRIAQIKANPDQSKHLETARARVFGEEIDFVQLRTEDYASDSRIPTIKEGTPLEDALRRDLTINSLFYNIMSDEVEDLTGHGLSDLASGLINTPLPATETFNDDPLRALRAIRFAVRYGFAVSPDIMDAAHTAVYKERLSSIIARERIGSEIGGLTNSLSMGRGIHLIHEMELFHSVFTPPWNSEDWIDAESIRPELEAWPLRTIGILSRLDEMAKQPETQALIQQCALPCQWNNSPVRKLLFYCALCYPILGIDLQSPQSHERWRAHKRSHPGSPLAKPKSTQLYQEVLMKSLKLPRGVAKNVQHVLQAMVTATKAGVTGQLTDQYTTRLFHRVILSSPPASPAVYAGHTLLKAETPVNLVAAGMMMGALQKGMGKALQSMRQLVSLPEAVFGIHPTTISVMGHLKPSGNLRALAADAGFHDFKMLTSIKGSLVDEAFRRQRGAEDFLGNRNVLTNWLKAQGTKAAQEWDERNQWMCRLQ</sequence>
<evidence type="ECO:0000256" key="3">
    <source>
        <dbReference type="ARBA" id="ARBA00022884"/>
    </source>
</evidence>
<evidence type="ECO:0000313" key="7">
    <source>
        <dbReference type="Proteomes" id="UP000265618"/>
    </source>
</evidence>
<dbReference type="Proteomes" id="UP000265618">
    <property type="component" value="Unassembled WGS sequence"/>
</dbReference>
<protein>
    <recommendedName>
        <fullName evidence="5">Poly A polymerase head domain-containing protein</fullName>
    </recommendedName>
</protein>
<gene>
    <name evidence="6" type="ORF">KIPB_005597</name>
</gene>
<evidence type="ECO:0000256" key="1">
    <source>
        <dbReference type="ARBA" id="ARBA00007265"/>
    </source>
</evidence>
<dbReference type="InterPro" id="IPR043519">
    <property type="entry name" value="NT_sf"/>
</dbReference>
<dbReference type="SUPFAM" id="SSF81301">
    <property type="entry name" value="Nucleotidyltransferase"/>
    <property type="match status" value="1"/>
</dbReference>
<proteinExistence type="inferred from homology"/>
<dbReference type="GO" id="GO:0052929">
    <property type="term" value="F:ATP:3'-cytidine-cytidine-tRNA adenylyltransferase activity"/>
    <property type="evidence" value="ECO:0007669"/>
    <property type="project" value="TreeGrafter"/>
</dbReference>
<dbReference type="PANTHER" id="PTHR13734:SF5">
    <property type="entry name" value="CCA TRNA NUCLEOTIDYLTRANSFERASE, MITOCHONDRIAL"/>
    <property type="match status" value="1"/>
</dbReference>
<dbReference type="SUPFAM" id="SSF81891">
    <property type="entry name" value="Poly A polymerase C-terminal region-like"/>
    <property type="match status" value="1"/>
</dbReference>
<evidence type="ECO:0000313" key="6">
    <source>
        <dbReference type="EMBL" id="GIQ84153.1"/>
    </source>
</evidence>
<comment type="similarity">
    <text evidence="1 4">Belongs to the tRNA nucleotidyltransferase/poly(A) polymerase family.</text>
</comment>
<dbReference type="Gene3D" id="1.10.3090.10">
    <property type="entry name" value="cca-adding enzyme, domain 2"/>
    <property type="match status" value="1"/>
</dbReference>
<feature type="domain" description="Poly A polymerase head" evidence="5">
    <location>
        <begin position="4"/>
        <end position="126"/>
    </location>
</feature>
<dbReference type="CDD" id="cd05398">
    <property type="entry name" value="NT_ClassII-CCAase"/>
    <property type="match status" value="1"/>
</dbReference>
<evidence type="ECO:0000256" key="4">
    <source>
        <dbReference type="RuleBase" id="RU003953"/>
    </source>
</evidence>
<keyword evidence="3 4" id="KW-0694">RNA-binding</keyword>
<evidence type="ECO:0000256" key="2">
    <source>
        <dbReference type="ARBA" id="ARBA00022679"/>
    </source>
</evidence>
<dbReference type="GO" id="GO:0003723">
    <property type="term" value="F:RNA binding"/>
    <property type="evidence" value="ECO:0007669"/>
    <property type="project" value="UniProtKB-KW"/>
</dbReference>
<name>A0A9K3CVN0_9EUKA</name>
<evidence type="ECO:0000259" key="5">
    <source>
        <dbReference type="Pfam" id="PF01743"/>
    </source>
</evidence>
<keyword evidence="7" id="KW-1185">Reference proteome</keyword>
<dbReference type="OrthoDB" id="445712at2759"/>
<keyword evidence="2 4" id="KW-0808">Transferase</keyword>
<dbReference type="Gene3D" id="3.30.460.10">
    <property type="entry name" value="Beta Polymerase, domain 2"/>
    <property type="match status" value="1"/>
</dbReference>
<organism evidence="6 7">
    <name type="scientific">Kipferlia bialata</name>
    <dbReference type="NCBI Taxonomy" id="797122"/>
    <lineage>
        <taxon>Eukaryota</taxon>
        <taxon>Metamonada</taxon>
        <taxon>Carpediemonas-like organisms</taxon>
        <taxon>Kipferlia</taxon>
    </lineage>
</organism>
<dbReference type="GO" id="GO:0001680">
    <property type="term" value="P:tRNA 3'-terminal CCA addition"/>
    <property type="evidence" value="ECO:0007669"/>
    <property type="project" value="TreeGrafter"/>
</dbReference>
<dbReference type="EMBL" id="BDIP01001327">
    <property type="protein sequence ID" value="GIQ84153.1"/>
    <property type="molecule type" value="Genomic_DNA"/>
</dbReference>
<dbReference type="AlphaFoldDB" id="A0A9K3CVN0"/>